<organism evidence="13 14">
    <name type="scientific">Peptoclostridium acidaminophilum DSM 3953</name>
    <dbReference type="NCBI Taxonomy" id="1286171"/>
    <lineage>
        <taxon>Bacteria</taxon>
        <taxon>Bacillati</taxon>
        <taxon>Bacillota</taxon>
        <taxon>Clostridia</taxon>
        <taxon>Peptostreptococcales</taxon>
        <taxon>Peptoclostridiaceae</taxon>
        <taxon>Peptoclostridium</taxon>
    </lineage>
</organism>
<comment type="subunit">
    <text evidence="9 10">In the presence of PdxS, forms a dodecamer of heterodimers. Only shows activity in the heterodimer.</text>
</comment>
<comment type="catalytic activity">
    <reaction evidence="6 10">
        <text>aldehydo-D-ribose 5-phosphate + D-glyceraldehyde 3-phosphate + L-glutamine = pyridoxal 5'-phosphate + L-glutamate + phosphate + 3 H2O + H(+)</text>
        <dbReference type="Rhea" id="RHEA:31507"/>
        <dbReference type="ChEBI" id="CHEBI:15377"/>
        <dbReference type="ChEBI" id="CHEBI:15378"/>
        <dbReference type="ChEBI" id="CHEBI:29985"/>
        <dbReference type="ChEBI" id="CHEBI:43474"/>
        <dbReference type="ChEBI" id="CHEBI:58273"/>
        <dbReference type="ChEBI" id="CHEBI:58359"/>
        <dbReference type="ChEBI" id="CHEBI:59776"/>
        <dbReference type="ChEBI" id="CHEBI:597326"/>
        <dbReference type="EC" id="4.3.3.6"/>
    </reaction>
</comment>
<evidence type="ECO:0000256" key="9">
    <source>
        <dbReference type="ARBA" id="ARBA00064749"/>
    </source>
</evidence>
<dbReference type="PROSITE" id="PS01236">
    <property type="entry name" value="PDXT_SNO_1"/>
    <property type="match status" value="1"/>
</dbReference>
<dbReference type="EC" id="4.3.3.6" evidence="10"/>
<keyword evidence="13" id="KW-0808">Transferase</keyword>
<feature type="active site" description="Charge relay system" evidence="10 11">
    <location>
        <position position="175"/>
    </location>
</feature>
<evidence type="ECO:0000256" key="12">
    <source>
        <dbReference type="PIRSR" id="PIRSR005639-2"/>
    </source>
</evidence>
<keyword evidence="3 10" id="KW-0663">Pyridoxal phosphate</keyword>
<comment type="function">
    <text evidence="8 10">Catalyzes the hydrolysis of glutamine to glutamate and ammonia as part of the biosynthesis of pyridoxal 5'-phosphate. The resulting ammonia molecule is channeled to the active site of PdxS.</text>
</comment>
<evidence type="ECO:0000256" key="1">
    <source>
        <dbReference type="ARBA" id="ARBA00008345"/>
    </source>
</evidence>
<dbReference type="PANTHER" id="PTHR31559:SF0">
    <property type="entry name" value="PYRIDOXAL 5'-PHOSPHATE SYNTHASE SUBUNIT SNO1-RELATED"/>
    <property type="match status" value="1"/>
</dbReference>
<evidence type="ECO:0000256" key="6">
    <source>
        <dbReference type="ARBA" id="ARBA00047992"/>
    </source>
</evidence>
<dbReference type="InterPro" id="IPR029062">
    <property type="entry name" value="Class_I_gatase-like"/>
</dbReference>
<evidence type="ECO:0000256" key="2">
    <source>
        <dbReference type="ARBA" id="ARBA00022801"/>
    </source>
</evidence>
<dbReference type="GO" id="GO:0036381">
    <property type="term" value="F:pyridoxal 5'-phosphate synthase (glutamine hydrolysing) activity"/>
    <property type="evidence" value="ECO:0007669"/>
    <property type="project" value="UniProtKB-UniRule"/>
</dbReference>
<dbReference type="GO" id="GO:0008614">
    <property type="term" value="P:pyridoxine metabolic process"/>
    <property type="evidence" value="ECO:0007669"/>
    <property type="project" value="TreeGrafter"/>
</dbReference>
<comment type="catalytic activity">
    <reaction evidence="7 10">
        <text>L-glutamine + H2O = L-glutamate + NH4(+)</text>
        <dbReference type="Rhea" id="RHEA:15889"/>
        <dbReference type="ChEBI" id="CHEBI:15377"/>
        <dbReference type="ChEBI" id="CHEBI:28938"/>
        <dbReference type="ChEBI" id="CHEBI:29985"/>
        <dbReference type="ChEBI" id="CHEBI:58359"/>
        <dbReference type="EC" id="3.5.1.2"/>
    </reaction>
</comment>
<dbReference type="RefSeq" id="WP_041693228.1">
    <property type="nucleotide sequence ID" value="NZ_CP007453.1"/>
</dbReference>
<protein>
    <recommendedName>
        <fullName evidence="10">Pyridoxal 5'-phosphate synthase subunit PdxT</fullName>
        <ecNumber evidence="10">4.3.3.6</ecNumber>
    </recommendedName>
    <alternativeName>
        <fullName evidence="10">Pdx2</fullName>
    </alternativeName>
    <alternativeName>
        <fullName evidence="10">Pyridoxal 5'-phosphate synthase glutaminase subunit</fullName>
        <ecNumber evidence="10">3.5.1.2</ecNumber>
    </alternativeName>
</protein>
<evidence type="ECO:0000256" key="11">
    <source>
        <dbReference type="PIRSR" id="PIRSR005639-1"/>
    </source>
</evidence>
<dbReference type="Proteomes" id="UP000019591">
    <property type="component" value="Plasmid EAL2_808p"/>
</dbReference>
<dbReference type="GO" id="GO:0005829">
    <property type="term" value="C:cytosol"/>
    <property type="evidence" value="ECO:0007669"/>
    <property type="project" value="TreeGrafter"/>
</dbReference>
<comment type="pathway">
    <text evidence="10">Cofactor biosynthesis; pyridoxal 5'-phosphate biosynthesis.</text>
</comment>
<reference evidence="13 14" key="1">
    <citation type="journal article" date="2014" name="Genome Announc.">
        <title>Complete Genome Sequence of Amino Acid-Utilizing Eubacterium acidaminophilum al-2 (DSM 3953).</title>
        <authorList>
            <person name="Poehlein A."/>
            <person name="Andreesen J.R."/>
            <person name="Daniel R."/>
        </authorList>
    </citation>
    <scope>NUCLEOTIDE SEQUENCE [LARGE SCALE GENOMIC DNA]</scope>
    <source>
        <strain evidence="13 14">DSM 3953</strain>
        <plasmid evidence="14">Plasmid EAL2_808p</plasmid>
    </source>
</reference>
<evidence type="ECO:0000256" key="10">
    <source>
        <dbReference type="HAMAP-Rule" id="MF_01615"/>
    </source>
</evidence>
<dbReference type="InterPro" id="IPR021196">
    <property type="entry name" value="PdxT/SNO_CS"/>
</dbReference>
<dbReference type="HOGENOM" id="CLU_069674_2_0_9"/>
<dbReference type="GO" id="GO:0042823">
    <property type="term" value="P:pyridoxal phosphate biosynthetic process"/>
    <property type="evidence" value="ECO:0007669"/>
    <property type="project" value="UniProtKB-UniRule"/>
</dbReference>
<keyword evidence="2 10" id="KW-0378">Hydrolase</keyword>
<dbReference type="FunFam" id="3.40.50.880:FF:000010">
    <property type="entry name" value="uncharacterized protein LOC100176842 isoform X2"/>
    <property type="match status" value="1"/>
</dbReference>
<dbReference type="UniPathway" id="UPA00245"/>
<accession>W8TPW7</accession>
<dbReference type="GO" id="GO:0006543">
    <property type="term" value="P:L-glutamine catabolic process"/>
    <property type="evidence" value="ECO:0007669"/>
    <property type="project" value="UniProtKB-UniRule"/>
</dbReference>
<keyword evidence="14" id="KW-1185">Reference proteome</keyword>
<dbReference type="InterPro" id="IPR002161">
    <property type="entry name" value="PdxT/SNO"/>
</dbReference>
<evidence type="ECO:0000256" key="7">
    <source>
        <dbReference type="ARBA" id="ARBA00049534"/>
    </source>
</evidence>
<sequence length="199" mass="22089">MKERKDLKIGILCMQGAFREHKNSLERLGVQVVEIRKASDLEGIDGIVLPGGESTAIGKLITELGIKEKMQAMIEGGTPVWGTCAGMILLAKKITGQDLVHMPVMDIEVMRNAYGRQLGSFNVNYMMVGIEGEIPMVFIRAPYIKEAGKDVEILSVVDGNIVAARQGNMFVTSFHPELTDDLRTHEYFVDMVKAYKENK</sequence>
<comment type="similarity">
    <text evidence="1 10">Belongs to the glutaminase PdxT/SNO family.</text>
</comment>
<dbReference type="HAMAP" id="MF_01615">
    <property type="entry name" value="PdxT"/>
    <property type="match status" value="1"/>
</dbReference>
<dbReference type="AlphaFoldDB" id="W8TPW7"/>
<dbReference type="PROSITE" id="PS51130">
    <property type="entry name" value="PDXT_SNO_2"/>
    <property type="match status" value="1"/>
</dbReference>
<dbReference type="PIRSF" id="PIRSF005639">
    <property type="entry name" value="Glut_amidoT_SNO"/>
    <property type="match status" value="1"/>
</dbReference>
<dbReference type="SUPFAM" id="SSF52317">
    <property type="entry name" value="Class I glutamine amidotransferase-like"/>
    <property type="match status" value="1"/>
</dbReference>
<gene>
    <name evidence="10 13" type="primary">pdxT</name>
    <name evidence="13" type="ORF">EAL2_808p06340</name>
</gene>
<evidence type="ECO:0000256" key="3">
    <source>
        <dbReference type="ARBA" id="ARBA00022898"/>
    </source>
</evidence>
<feature type="binding site" evidence="10 12">
    <location>
        <position position="111"/>
    </location>
    <ligand>
        <name>L-glutamine</name>
        <dbReference type="ChEBI" id="CHEBI:58359"/>
    </ligand>
</feature>
<feature type="active site" description="Nucleophile" evidence="10 11">
    <location>
        <position position="84"/>
    </location>
</feature>
<dbReference type="Gene3D" id="3.40.50.880">
    <property type="match status" value="1"/>
</dbReference>
<evidence type="ECO:0000256" key="8">
    <source>
        <dbReference type="ARBA" id="ARBA00054599"/>
    </source>
</evidence>
<dbReference type="GO" id="GO:0016740">
    <property type="term" value="F:transferase activity"/>
    <property type="evidence" value="ECO:0007669"/>
    <property type="project" value="UniProtKB-KW"/>
</dbReference>
<keyword evidence="4 10" id="KW-0315">Glutamine amidotransferase</keyword>
<dbReference type="PANTHER" id="PTHR31559">
    <property type="entry name" value="PYRIDOXAL 5'-PHOSPHATE SYNTHASE SUBUNIT SNO"/>
    <property type="match status" value="1"/>
</dbReference>
<feature type="binding site" evidence="10 12">
    <location>
        <begin position="52"/>
        <end position="54"/>
    </location>
    <ligand>
        <name>L-glutamine</name>
        <dbReference type="ChEBI" id="CHEBI:58359"/>
    </ligand>
</feature>
<feature type="binding site" evidence="10 12">
    <location>
        <begin position="139"/>
        <end position="140"/>
    </location>
    <ligand>
        <name>L-glutamine</name>
        <dbReference type="ChEBI" id="CHEBI:58359"/>
    </ligand>
</feature>
<evidence type="ECO:0000256" key="4">
    <source>
        <dbReference type="ARBA" id="ARBA00022962"/>
    </source>
</evidence>
<dbReference type="CDD" id="cd01749">
    <property type="entry name" value="GATase1_PB"/>
    <property type="match status" value="1"/>
</dbReference>
<proteinExistence type="inferred from homology"/>
<dbReference type="GO" id="GO:0004359">
    <property type="term" value="F:glutaminase activity"/>
    <property type="evidence" value="ECO:0007669"/>
    <property type="project" value="UniProtKB-UniRule"/>
</dbReference>
<dbReference type="OrthoDB" id="9810320at2"/>
<dbReference type="NCBIfam" id="TIGR03800">
    <property type="entry name" value="PLP_synth_Pdx2"/>
    <property type="match status" value="1"/>
</dbReference>
<name>W8TPW7_PEPAC</name>
<keyword evidence="5 10" id="KW-0456">Lyase</keyword>
<keyword evidence="13" id="KW-0614">Plasmid</keyword>
<geneLocation type="plasmid" evidence="13 14">
    <name>EAL2_808p</name>
</geneLocation>
<dbReference type="Pfam" id="PF01174">
    <property type="entry name" value="SNO"/>
    <property type="match status" value="1"/>
</dbReference>
<dbReference type="PATRIC" id="fig|1286171.3.peg.2817"/>
<feature type="active site" description="Charge relay system" evidence="10 11">
    <location>
        <position position="177"/>
    </location>
</feature>
<evidence type="ECO:0000313" key="14">
    <source>
        <dbReference type="Proteomes" id="UP000019591"/>
    </source>
</evidence>
<dbReference type="GO" id="GO:1903600">
    <property type="term" value="C:glutaminase complex"/>
    <property type="evidence" value="ECO:0007669"/>
    <property type="project" value="TreeGrafter"/>
</dbReference>
<evidence type="ECO:0000313" key="13">
    <source>
        <dbReference type="EMBL" id="AHM58137.1"/>
    </source>
</evidence>
<dbReference type="eggNOG" id="COG0311">
    <property type="taxonomic scope" value="Bacteria"/>
</dbReference>
<dbReference type="KEGG" id="eac:EAL2_808p06340"/>
<dbReference type="PROSITE" id="PS51273">
    <property type="entry name" value="GATASE_TYPE_1"/>
    <property type="match status" value="1"/>
</dbReference>
<evidence type="ECO:0000256" key="5">
    <source>
        <dbReference type="ARBA" id="ARBA00023239"/>
    </source>
</evidence>
<dbReference type="EMBL" id="CP007453">
    <property type="protein sequence ID" value="AHM58137.1"/>
    <property type="molecule type" value="Genomic_DNA"/>
</dbReference>
<dbReference type="EC" id="3.5.1.2" evidence="10"/>